<organism evidence="7 8">
    <name type="scientific">Clostridium hominis</name>
    <dbReference type="NCBI Taxonomy" id="2763036"/>
    <lineage>
        <taxon>Bacteria</taxon>
        <taxon>Bacillati</taxon>
        <taxon>Bacillota</taxon>
        <taxon>Clostridia</taxon>
        <taxon>Eubacteriales</taxon>
        <taxon>Clostridiaceae</taxon>
        <taxon>Clostridium</taxon>
    </lineage>
</organism>
<dbReference type="RefSeq" id="WP_032117093.1">
    <property type="nucleotide sequence ID" value="NZ_JACOOO010000047.1"/>
</dbReference>
<evidence type="ECO:0008006" key="9">
    <source>
        <dbReference type="Google" id="ProtNLM"/>
    </source>
</evidence>
<evidence type="ECO:0000313" key="8">
    <source>
        <dbReference type="Proteomes" id="UP000596929"/>
    </source>
</evidence>
<sequence>MDKTLIEYWINIIIIVPIIVSLIIISLRLSRKSIETLNIGSYTQVIERFNMTKDTTLYVIRTGKTGCVLVSSAHHTEVIKELSEEDVNEIINAKKEKRASISLSAVSEINFKEILNNNFKGKRKDGYNKRNFI</sequence>
<evidence type="ECO:0000256" key="5">
    <source>
        <dbReference type="ARBA" id="ARBA00023136"/>
    </source>
</evidence>
<evidence type="ECO:0000256" key="3">
    <source>
        <dbReference type="ARBA" id="ARBA00022692"/>
    </source>
</evidence>
<dbReference type="InterPro" id="IPR022781">
    <property type="entry name" value="Flagellar_biosynth_FliO"/>
</dbReference>
<name>A0ABR7DHN2_9CLOT</name>
<evidence type="ECO:0000256" key="2">
    <source>
        <dbReference type="ARBA" id="ARBA00022475"/>
    </source>
</evidence>
<protein>
    <recommendedName>
        <fullName evidence="9">Flagellar biosynthesis protein, FliO</fullName>
    </recommendedName>
</protein>
<dbReference type="Pfam" id="PF04347">
    <property type="entry name" value="FliO"/>
    <property type="match status" value="1"/>
</dbReference>
<evidence type="ECO:0000313" key="7">
    <source>
        <dbReference type="EMBL" id="MBC5630955.1"/>
    </source>
</evidence>
<evidence type="ECO:0000256" key="6">
    <source>
        <dbReference type="SAM" id="Phobius"/>
    </source>
</evidence>
<keyword evidence="4 6" id="KW-1133">Transmembrane helix</keyword>
<evidence type="ECO:0000256" key="1">
    <source>
        <dbReference type="ARBA" id="ARBA00004236"/>
    </source>
</evidence>
<evidence type="ECO:0000256" key="4">
    <source>
        <dbReference type="ARBA" id="ARBA00022989"/>
    </source>
</evidence>
<reference evidence="7 8" key="1">
    <citation type="submission" date="2020-08" db="EMBL/GenBank/DDBJ databases">
        <title>Genome public.</title>
        <authorList>
            <person name="Liu C."/>
            <person name="Sun Q."/>
        </authorList>
    </citation>
    <scope>NUCLEOTIDE SEQUENCE [LARGE SCALE GENOMIC DNA]</scope>
    <source>
        <strain evidence="7 8">NSJ-6</strain>
    </source>
</reference>
<dbReference type="Proteomes" id="UP000596929">
    <property type="component" value="Unassembled WGS sequence"/>
</dbReference>
<keyword evidence="8" id="KW-1185">Reference proteome</keyword>
<dbReference type="EMBL" id="JACOOO010000047">
    <property type="protein sequence ID" value="MBC5630955.1"/>
    <property type="molecule type" value="Genomic_DNA"/>
</dbReference>
<keyword evidence="2" id="KW-1003">Cell membrane</keyword>
<accession>A0ABR7DHN2</accession>
<comment type="caution">
    <text evidence="7">The sequence shown here is derived from an EMBL/GenBank/DDBJ whole genome shotgun (WGS) entry which is preliminary data.</text>
</comment>
<gene>
    <name evidence="7" type="ORF">H8S20_19185</name>
</gene>
<keyword evidence="5 6" id="KW-0472">Membrane</keyword>
<keyword evidence="3 6" id="KW-0812">Transmembrane</keyword>
<feature type="transmembrane region" description="Helical" evidence="6">
    <location>
        <begin position="6"/>
        <end position="27"/>
    </location>
</feature>
<comment type="subcellular location">
    <subcellularLocation>
        <location evidence="1">Cell membrane</location>
    </subcellularLocation>
</comment>
<proteinExistence type="predicted"/>